<keyword evidence="1" id="KW-1133">Transmembrane helix</keyword>
<keyword evidence="1" id="KW-0472">Membrane</keyword>
<proteinExistence type="predicted"/>
<protein>
    <submittedName>
        <fullName evidence="2">Uncharacterized protein</fullName>
    </submittedName>
</protein>
<evidence type="ECO:0000313" key="2">
    <source>
        <dbReference type="EMBL" id="HIZ24204.1"/>
    </source>
</evidence>
<dbReference type="EMBL" id="DXBS01000041">
    <property type="protein sequence ID" value="HIZ24204.1"/>
    <property type="molecule type" value="Genomic_DNA"/>
</dbReference>
<sequence>MNAETEQKSPKGKIKIYQTSLFQRGLAVFSVVFVAAIYLTVLIVKPNLYLAIGGAVVFLLIVCILYFSTFRAYLLLDGKRGKFLIRGFFGYPNREFLLSDLRVLTITDHPKYNGQYTLDLNVSGNVVPFDFWWHSPGLQGGYMNSEKQKKRLQKFVAECNSYLQSVRREDT</sequence>
<reference evidence="2" key="2">
    <citation type="submission" date="2021-04" db="EMBL/GenBank/DDBJ databases">
        <authorList>
            <person name="Gilroy R."/>
        </authorList>
    </citation>
    <scope>NUCLEOTIDE SEQUENCE</scope>
    <source>
        <strain evidence="2">CHK33-5263</strain>
    </source>
</reference>
<dbReference type="Proteomes" id="UP000824044">
    <property type="component" value="Unassembled WGS sequence"/>
</dbReference>
<gene>
    <name evidence="2" type="ORF">H9812_01850</name>
</gene>
<feature type="transmembrane region" description="Helical" evidence="1">
    <location>
        <begin position="21"/>
        <end position="44"/>
    </location>
</feature>
<dbReference type="AlphaFoldDB" id="A0A9D2DWB2"/>
<feature type="transmembrane region" description="Helical" evidence="1">
    <location>
        <begin position="50"/>
        <end position="76"/>
    </location>
</feature>
<evidence type="ECO:0000256" key="1">
    <source>
        <dbReference type="SAM" id="Phobius"/>
    </source>
</evidence>
<keyword evidence="1" id="KW-0812">Transmembrane</keyword>
<reference evidence="2" key="1">
    <citation type="journal article" date="2021" name="PeerJ">
        <title>Extensive microbial diversity within the chicken gut microbiome revealed by metagenomics and culture.</title>
        <authorList>
            <person name="Gilroy R."/>
            <person name="Ravi A."/>
            <person name="Getino M."/>
            <person name="Pursley I."/>
            <person name="Horton D.L."/>
            <person name="Alikhan N.F."/>
            <person name="Baker D."/>
            <person name="Gharbi K."/>
            <person name="Hall N."/>
            <person name="Watson M."/>
            <person name="Adriaenssens E.M."/>
            <person name="Foster-Nyarko E."/>
            <person name="Jarju S."/>
            <person name="Secka A."/>
            <person name="Antonio M."/>
            <person name="Oren A."/>
            <person name="Chaudhuri R.R."/>
            <person name="La Ragione R."/>
            <person name="Hildebrand F."/>
            <person name="Pallen M.J."/>
        </authorList>
    </citation>
    <scope>NUCLEOTIDE SEQUENCE</scope>
    <source>
        <strain evidence="2">CHK33-5263</strain>
    </source>
</reference>
<name>A0A9D2DWB2_9FIRM</name>
<accession>A0A9D2DWB2</accession>
<comment type="caution">
    <text evidence="2">The sequence shown here is derived from an EMBL/GenBank/DDBJ whole genome shotgun (WGS) entry which is preliminary data.</text>
</comment>
<organism evidence="2 3">
    <name type="scientific">Candidatus Gallimonas intestinigallinarum</name>
    <dbReference type="NCBI Taxonomy" id="2838604"/>
    <lineage>
        <taxon>Bacteria</taxon>
        <taxon>Bacillati</taxon>
        <taxon>Bacillota</taxon>
        <taxon>Clostridia</taxon>
        <taxon>Candidatus Gallimonas</taxon>
    </lineage>
</organism>
<evidence type="ECO:0000313" key="3">
    <source>
        <dbReference type="Proteomes" id="UP000824044"/>
    </source>
</evidence>